<evidence type="ECO:0000313" key="3">
    <source>
        <dbReference type="EMBL" id="SIQ73088.1"/>
    </source>
</evidence>
<evidence type="ECO:0000256" key="2">
    <source>
        <dbReference type="SAM" id="Phobius"/>
    </source>
</evidence>
<keyword evidence="2" id="KW-1133">Transmembrane helix</keyword>
<feature type="transmembrane region" description="Helical" evidence="2">
    <location>
        <begin position="40"/>
        <end position="60"/>
    </location>
</feature>
<dbReference type="AlphaFoldDB" id="A0A1N6V5K6"/>
<feature type="transmembrane region" description="Helical" evidence="2">
    <location>
        <begin position="94"/>
        <end position="112"/>
    </location>
</feature>
<accession>A0A1N6V5K6</accession>
<organism evidence="3 4">
    <name type="scientific">Haladaptatus litoreus</name>
    <dbReference type="NCBI Taxonomy" id="553468"/>
    <lineage>
        <taxon>Archaea</taxon>
        <taxon>Methanobacteriati</taxon>
        <taxon>Methanobacteriota</taxon>
        <taxon>Stenosarchaea group</taxon>
        <taxon>Halobacteria</taxon>
        <taxon>Halobacteriales</taxon>
        <taxon>Haladaptataceae</taxon>
        <taxon>Haladaptatus</taxon>
    </lineage>
</organism>
<keyword evidence="2" id="KW-0812">Transmembrane</keyword>
<keyword evidence="4" id="KW-1185">Reference proteome</keyword>
<dbReference type="RefSeq" id="WP_076427229.1">
    <property type="nucleotide sequence ID" value="NZ_FTNO01000001.1"/>
</dbReference>
<sequence length="122" mass="12549">MSLLEVNIEKPALVEERVYPDEDTAPASARTKSESSGRSVGSLVKPLLGLLVVAGIALFARKLRATSGEDDATAFEAGDFETDDFDAESGRGKSAAGVAGVLVSLLGVVALARKVRGGSADE</sequence>
<dbReference type="EMBL" id="FTNO01000001">
    <property type="protein sequence ID" value="SIQ73088.1"/>
    <property type="molecule type" value="Genomic_DNA"/>
</dbReference>
<keyword evidence="2" id="KW-0472">Membrane</keyword>
<evidence type="ECO:0000256" key="1">
    <source>
        <dbReference type="SAM" id="MobiDB-lite"/>
    </source>
</evidence>
<dbReference type="OrthoDB" id="382160at2157"/>
<feature type="region of interest" description="Disordered" evidence="1">
    <location>
        <begin position="17"/>
        <end position="40"/>
    </location>
</feature>
<gene>
    <name evidence="3" type="ORF">SAMN05421858_0220</name>
</gene>
<name>A0A1N6V5K6_9EURY</name>
<evidence type="ECO:0000313" key="4">
    <source>
        <dbReference type="Proteomes" id="UP000186914"/>
    </source>
</evidence>
<proteinExistence type="predicted"/>
<dbReference type="Proteomes" id="UP000186914">
    <property type="component" value="Unassembled WGS sequence"/>
</dbReference>
<protein>
    <submittedName>
        <fullName evidence="3">Uncharacterized protein</fullName>
    </submittedName>
</protein>
<reference evidence="4" key="1">
    <citation type="submission" date="2017-01" db="EMBL/GenBank/DDBJ databases">
        <authorList>
            <person name="Varghese N."/>
            <person name="Submissions S."/>
        </authorList>
    </citation>
    <scope>NUCLEOTIDE SEQUENCE [LARGE SCALE GENOMIC DNA]</scope>
    <source>
        <strain evidence="4">CGMCC 1.7737</strain>
    </source>
</reference>